<accession>A0AAN9SA49</accession>
<dbReference type="EMBL" id="JAYMYS010000005">
    <property type="protein sequence ID" value="KAK7391400.1"/>
    <property type="molecule type" value="Genomic_DNA"/>
</dbReference>
<name>A0AAN9SA49_PSOTE</name>
<comment type="caution">
    <text evidence="1">The sequence shown here is derived from an EMBL/GenBank/DDBJ whole genome shotgun (WGS) entry which is preliminary data.</text>
</comment>
<protein>
    <submittedName>
        <fullName evidence="1">Uncharacterized protein</fullName>
    </submittedName>
</protein>
<evidence type="ECO:0000313" key="2">
    <source>
        <dbReference type="Proteomes" id="UP001386955"/>
    </source>
</evidence>
<reference evidence="1 2" key="1">
    <citation type="submission" date="2024-01" db="EMBL/GenBank/DDBJ databases">
        <title>The genomes of 5 underutilized Papilionoideae crops provide insights into root nodulation and disease resistanc.</title>
        <authorList>
            <person name="Jiang F."/>
        </authorList>
    </citation>
    <scope>NUCLEOTIDE SEQUENCE [LARGE SCALE GENOMIC DNA]</scope>
    <source>
        <strain evidence="1">DUOXIRENSHENG_FW03</strain>
        <tissue evidence="1">Leaves</tissue>
    </source>
</reference>
<dbReference type="Pfam" id="PF10167">
    <property type="entry name" value="BORCS8"/>
    <property type="match status" value="1"/>
</dbReference>
<gene>
    <name evidence="1" type="ORF">VNO78_19816</name>
</gene>
<dbReference type="PANTHER" id="PTHR21146">
    <property type="entry name" value="MEF2B PROTEIN"/>
    <property type="match status" value="1"/>
</dbReference>
<evidence type="ECO:0000313" key="1">
    <source>
        <dbReference type="EMBL" id="KAK7391400.1"/>
    </source>
</evidence>
<dbReference type="PANTHER" id="PTHR21146:SF2">
    <property type="entry name" value="MEF2BNB-LIKE PROTEIN"/>
    <property type="match status" value="1"/>
</dbReference>
<dbReference type="Proteomes" id="UP001386955">
    <property type="component" value="Unassembled WGS sequence"/>
</dbReference>
<dbReference type="InterPro" id="IPR019320">
    <property type="entry name" value="BORCS8"/>
</dbReference>
<dbReference type="AlphaFoldDB" id="A0AAN9SA49"/>
<proteinExistence type="predicted"/>
<organism evidence="1 2">
    <name type="scientific">Psophocarpus tetragonolobus</name>
    <name type="common">Winged bean</name>
    <name type="synonym">Dolichos tetragonolobus</name>
    <dbReference type="NCBI Taxonomy" id="3891"/>
    <lineage>
        <taxon>Eukaryota</taxon>
        <taxon>Viridiplantae</taxon>
        <taxon>Streptophyta</taxon>
        <taxon>Embryophyta</taxon>
        <taxon>Tracheophyta</taxon>
        <taxon>Spermatophyta</taxon>
        <taxon>Magnoliopsida</taxon>
        <taxon>eudicotyledons</taxon>
        <taxon>Gunneridae</taxon>
        <taxon>Pentapetalae</taxon>
        <taxon>rosids</taxon>
        <taxon>fabids</taxon>
        <taxon>Fabales</taxon>
        <taxon>Fabaceae</taxon>
        <taxon>Papilionoideae</taxon>
        <taxon>50 kb inversion clade</taxon>
        <taxon>NPAAA clade</taxon>
        <taxon>indigoferoid/millettioid clade</taxon>
        <taxon>Phaseoleae</taxon>
        <taxon>Psophocarpus</taxon>
    </lineage>
</organism>
<sequence length="349" mass="39407">MGIDHFVIKDWEIHFDFSLRVHLILGNSVFCLWGSAVSLFSRRETGRALYLCMILNLPWRGFEKKNELSNFVSFLDNEILFYSRKMHEFSIVDGFVEISECMAEMTKYVANEPSVGLFFIQHHAQNAVPNVIKVKKNVVEKSHETTLHTEDLEDSVSMVQSMKECGFPIADKMIGEIKKSLITMATKQPKRGLIRPESSSHSERASFLGNTALDALEGNEKRGSYFSNVLKSAKQKASSFKWRQLDTRGSIDSMDEKPQMYPNLPLSVSTANITSSFLAAEMDELPVSSQVEDETQPEPTDVSDNSINLLSLSERYDDFKANKEAKLEQWLGGTGNLDDNCGTCDEKRS</sequence>
<keyword evidence="2" id="KW-1185">Reference proteome</keyword>